<name>A0A2R6W9S2_MARPO</name>
<dbReference type="Proteomes" id="UP000244005">
    <property type="component" value="Unassembled WGS sequence"/>
</dbReference>
<protein>
    <submittedName>
        <fullName evidence="1">Uncharacterized protein</fullName>
    </submittedName>
</protein>
<proteinExistence type="predicted"/>
<dbReference type="EMBL" id="KZ772794">
    <property type="protein sequence ID" value="PTQ30597.1"/>
    <property type="molecule type" value="Genomic_DNA"/>
</dbReference>
<dbReference type="AlphaFoldDB" id="A0A2R6W9S2"/>
<gene>
    <name evidence="1" type="ORF">MARPO_0122s0028</name>
</gene>
<keyword evidence="2" id="KW-1185">Reference proteome</keyword>
<reference evidence="2" key="1">
    <citation type="journal article" date="2017" name="Cell">
        <title>Insights into land plant evolution garnered from the Marchantia polymorpha genome.</title>
        <authorList>
            <person name="Bowman J.L."/>
            <person name="Kohchi T."/>
            <person name="Yamato K.T."/>
            <person name="Jenkins J."/>
            <person name="Shu S."/>
            <person name="Ishizaki K."/>
            <person name="Yamaoka S."/>
            <person name="Nishihama R."/>
            <person name="Nakamura Y."/>
            <person name="Berger F."/>
            <person name="Adam C."/>
            <person name="Aki S.S."/>
            <person name="Althoff F."/>
            <person name="Araki T."/>
            <person name="Arteaga-Vazquez M.A."/>
            <person name="Balasubrmanian S."/>
            <person name="Barry K."/>
            <person name="Bauer D."/>
            <person name="Boehm C.R."/>
            <person name="Briginshaw L."/>
            <person name="Caballero-Perez J."/>
            <person name="Catarino B."/>
            <person name="Chen F."/>
            <person name="Chiyoda S."/>
            <person name="Chovatia M."/>
            <person name="Davies K.M."/>
            <person name="Delmans M."/>
            <person name="Demura T."/>
            <person name="Dierschke T."/>
            <person name="Dolan L."/>
            <person name="Dorantes-Acosta A.E."/>
            <person name="Eklund D.M."/>
            <person name="Florent S.N."/>
            <person name="Flores-Sandoval E."/>
            <person name="Fujiyama A."/>
            <person name="Fukuzawa H."/>
            <person name="Galik B."/>
            <person name="Grimanelli D."/>
            <person name="Grimwood J."/>
            <person name="Grossniklaus U."/>
            <person name="Hamada T."/>
            <person name="Haseloff J."/>
            <person name="Hetherington A.J."/>
            <person name="Higo A."/>
            <person name="Hirakawa Y."/>
            <person name="Hundley H.N."/>
            <person name="Ikeda Y."/>
            <person name="Inoue K."/>
            <person name="Inoue S.I."/>
            <person name="Ishida S."/>
            <person name="Jia Q."/>
            <person name="Kakita M."/>
            <person name="Kanazawa T."/>
            <person name="Kawai Y."/>
            <person name="Kawashima T."/>
            <person name="Kennedy M."/>
            <person name="Kinose K."/>
            <person name="Kinoshita T."/>
            <person name="Kohara Y."/>
            <person name="Koide E."/>
            <person name="Komatsu K."/>
            <person name="Kopischke S."/>
            <person name="Kubo M."/>
            <person name="Kyozuka J."/>
            <person name="Lagercrantz U."/>
            <person name="Lin S.S."/>
            <person name="Lindquist E."/>
            <person name="Lipzen A.M."/>
            <person name="Lu C.W."/>
            <person name="De Luna E."/>
            <person name="Martienssen R.A."/>
            <person name="Minamino N."/>
            <person name="Mizutani M."/>
            <person name="Mizutani M."/>
            <person name="Mochizuki N."/>
            <person name="Monte I."/>
            <person name="Mosher R."/>
            <person name="Nagasaki H."/>
            <person name="Nakagami H."/>
            <person name="Naramoto S."/>
            <person name="Nishitani K."/>
            <person name="Ohtani M."/>
            <person name="Okamoto T."/>
            <person name="Okumura M."/>
            <person name="Phillips J."/>
            <person name="Pollak B."/>
            <person name="Reinders A."/>
            <person name="Rovekamp M."/>
            <person name="Sano R."/>
            <person name="Sawa S."/>
            <person name="Schmid M.W."/>
            <person name="Shirakawa M."/>
            <person name="Solano R."/>
            <person name="Spunde A."/>
            <person name="Suetsugu N."/>
            <person name="Sugano S."/>
            <person name="Sugiyama A."/>
            <person name="Sun R."/>
            <person name="Suzuki Y."/>
            <person name="Takenaka M."/>
            <person name="Takezawa D."/>
            <person name="Tomogane H."/>
            <person name="Tsuzuki M."/>
            <person name="Ueda T."/>
            <person name="Umeda M."/>
            <person name="Ward J.M."/>
            <person name="Watanabe Y."/>
            <person name="Yazaki K."/>
            <person name="Yokoyama R."/>
            <person name="Yoshitake Y."/>
            <person name="Yotsui I."/>
            <person name="Zachgo S."/>
            <person name="Schmutz J."/>
        </authorList>
    </citation>
    <scope>NUCLEOTIDE SEQUENCE [LARGE SCALE GENOMIC DNA]</scope>
    <source>
        <strain evidence="2">Tak-1</strain>
    </source>
</reference>
<sequence>MRKACAEAAFHAPWSSRPLHFWPSSTCSISKILEKARHWRFSLCRYRTESGASPRLAIGESCPAARGQKVWAEPRRPFTMAAITEALCHMLLRCASSLYLRPLLFP</sequence>
<accession>A0A2R6W9S2</accession>
<organism evidence="1 2">
    <name type="scientific">Marchantia polymorpha</name>
    <name type="common">Common liverwort</name>
    <name type="synonym">Marchantia aquatica</name>
    <dbReference type="NCBI Taxonomy" id="3197"/>
    <lineage>
        <taxon>Eukaryota</taxon>
        <taxon>Viridiplantae</taxon>
        <taxon>Streptophyta</taxon>
        <taxon>Embryophyta</taxon>
        <taxon>Marchantiophyta</taxon>
        <taxon>Marchantiopsida</taxon>
        <taxon>Marchantiidae</taxon>
        <taxon>Marchantiales</taxon>
        <taxon>Marchantiaceae</taxon>
        <taxon>Marchantia</taxon>
    </lineage>
</organism>
<evidence type="ECO:0000313" key="1">
    <source>
        <dbReference type="EMBL" id="PTQ30597.1"/>
    </source>
</evidence>
<evidence type="ECO:0000313" key="2">
    <source>
        <dbReference type="Proteomes" id="UP000244005"/>
    </source>
</evidence>